<dbReference type="EMBL" id="JBCNJP010000010">
    <property type="protein sequence ID" value="KAK9072514.1"/>
    <property type="molecule type" value="Genomic_DNA"/>
</dbReference>
<dbReference type="GO" id="GO:0005886">
    <property type="term" value="C:plasma membrane"/>
    <property type="evidence" value="ECO:0007669"/>
    <property type="project" value="UniProtKB-SubCell"/>
</dbReference>
<keyword evidence="13" id="KW-1185">Reference proteome</keyword>
<evidence type="ECO:0000256" key="5">
    <source>
        <dbReference type="ARBA" id="ARBA00022692"/>
    </source>
</evidence>
<keyword evidence="9 11" id="KW-0472">Membrane</keyword>
<evidence type="ECO:0000313" key="13">
    <source>
        <dbReference type="Proteomes" id="UP001408789"/>
    </source>
</evidence>
<dbReference type="InterPro" id="IPR003591">
    <property type="entry name" value="Leu-rich_rpt_typical-subtyp"/>
</dbReference>
<dbReference type="GO" id="GO:0051707">
    <property type="term" value="P:response to other organism"/>
    <property type="evidence" value="ECO:0007669"/>
    <property type="project" value="UniProtKB-ARBA"/>
</dbReference>
<evidence type="ECO:0000256" key="1">
    <source>
        <dbReference type="ARBA" id="ARBA00004251"/>
    </source>
</evidence>
<dbReference type="PANTHER" id="PTHR48063">
    <property type="entry name" value="LRR RECEPTOR-LIKE KINASE"/>
    <property type="match status" value="1"/>
</dbReference>
<evidence type="ECO:0000256" key="8">
    <source>
        <dbReference type="ARBA" id="ARBA00022989"/>
    </source>
</evidence>
<dbReference type="PRINTS" id="PR00019">
    <property type="entry name" value="LEURICHRPT"/>
</dbReference>
<feature type="transmembrane region" description="Helical" evidence="11">
    <location>
        <begin position="694"/>
        <end position="717"/>
    </location>
</feature>
<keyword evidence="10" id="KW-0325">Glycoprotein</keyword>
<dbReference type="FunFam" id="3.80.10.10:FF:000095">
    <property type="entry name" value="LRR receptor-like serine/threonine-protein kinase GSO1"/>
    <property type="match status" value="1"/>
</dbReference>
<protein>
    <recommendedName>
        <fullName evidence="14">Toll-like receptor 3</fullName>
    </recommendedName>
</protein>
<gene>
    <name evidence="12" type="ORF">SSX86_008948</name>
</gene>
<dbReference type="Pfam" id="PF13855">
    <property type="entry name" value="LRR_8"/>
    <property type="match status" value="1"/>
</dbReference>
<reference evidence="12 13" key="1">
    <citation type="submission" date="2024-04" db="EMBL/GenBank/DDBJ databases">
        <title>The reference genome of an endangered Asteraceae, Deinandra increscens subsp. villosa, native to the Central Coast of California.</title>
        <authorList>
            <person name="Guilliams M."/>
            <person name="Hasenstab-Lehman K."/>
            <person name="Meyer R."/>
            <person name="Mcevoy S."/>
        </authorList>
    </citation>
    <scope>NUCLEOTIDE SEQUENCE [LARGE SCALE GENOMIC DNA]</scope>
    <source>
        <tissue evidence="12">Leaf</tissue>
    </source>
</reference>
<evidence type="ECO:0000313" key="12">
    <source>
        <dbReference type="EMBL" id="KAK9072514.1"/>
    </source>
</evidence>
<dbReference type="SUPFAM" id="SSF52047">
    <property type="entry name" value="RNI-like"/>
    <property type="match status" value="1"/>
</dbReference>
<accession>A0AAP0DCQ7</accession>
<keyword evidence="5 11" id="KW-0812">Transmembrane</keyword>
<comment type="subcellular location">
    <subcellularLocation>
        <location evidence="1">Cell membrane</location>
        <topology evidence="1">Single-pass type I membrane protein</topology>
    </subcellularLocation>
</comment>
<dbReference type="PROSITE" id="PS51450">
    <property type="entry name" value="LRR"/>
    <property type="match status" value="1"/>
</dbReference>
<dbReference type="SUPFAM" id="SSF52058">
    <property type="entry name" value="L domain-like"/>
    <property type="match status" value="1"/>
</dbReference>
<dbReference type="GO" id="GO:0006952">
    <property type="term" value="P:defense response"/>
    <property type="evidence" value="ECO:0007669"/>
    <property type="project" value="UniProtKB-ARBA"/>
</dbReference>
<comment type="caution">
    <text evidence="12">The sequence shown here is derived from an EMBL/GenBank/DDBJ whole genome shotgun (WGS) entry which is preliminary data.</text>
</comment>
<dbReference type="SMART" id="SM00369">
    <property type="entry name" value="LRR_TYP"/>
    <property type="match status" value="8"/>
</dbReference>
<evidence type="ECO:0000256" key="11">
    <source>
        <dbReference type="SAM" id="Phobius"/>
    </source>
</evidence>
<evidence type="ECO:0000256" key="9">
    <source>
        <dbReference type="ARBA" id="ARBA00023136"/>
    </source>
</evidence>
<evidence type="ECO:0000256" key="3">
    <source>
        <dbReference type="ARBA" id="ARBA00022475"/>
    </source>
</evidence>
<dbReference type="InterPro" id="IPR001611">
    <property type="entry name" value="Leu-rich_rpt"/>
</dbReference>
<name>A0AAP0DCQ7_9ASTR</name>
<keyword evidence="3" id="KW-1003">Cell membrane</keyword>
<evidence type="ECO:0000256" key="10">
    <source>
        <dbReference type="ARBA" id="ARBA00023180"/>
    </source>
</evidence>
<keyword evidence="7" id="KW-0677">Repeat</keyword>
<dbReference type="AlphaFoldDB" id="A0AAP0DCQ7"/>
<evidence type="ECO:0000256" key="7">
    <source>
        <dbReference type="ARBA" id="ARBA00022737"/>
    </source>
</evidence>
<evidence type="ECO:0000256" key="6">
    <source>
        <dbReference type="ARBA" id="ARBA00022729"/>
    </source>
</evidence>
<keyword evidence="4" id="KW-0433">Leucine-rich repeat</keyword>
<comment type="similarity">
    <text evidence="2">Belongs to the RLP family.</text>
</comment>
<dbReference type="Gene3D" id="3.80.10.10">
    <property type="entry name" value="Ribonuclease Inhibitor"/>
    <property type="match status" value="4"/>
</dbReference>
<dbReference type="FunFam" id="3.80.10.10:FF:000111">
    <property type="entry name" value="LRR receptor-like serine/threonine-protein kinase ERECTA"/>
    <property type="match status" value="1"/>
</dbReference>
<dbReference type="InterPro" id="IPR046956">
    <property type="entry name" value="RLP23-like"/>
</dbReference>
<keyword evidence="8 11" id="KW-1133">Transmembrane helix</keyword>
<proteinExistence type="inferred from homology"/>
<dbReference type="Pfam" id="PF00560">
    <property type="entry name" value="LRR_1"/>
    <property type="match status" value="10"/>
</dbReference>
<dbReference type="Proteomes" id="UP001408789">
    <property type="component" value="Unassembled WGS sequence"/>
</dbReference>
<evidence type="ECO:0000256" key="2">
    <source>
        <dbReference type="ARBA" id="ARBA00009592"/>
    </source>
</evidence>
<evidence type="ECO:0008006" key="14">
    <source>
        <dbReference type="Google" id="ProtNLM"/>
    </source>
</evidence>
<dbReference type="PANTHER" id="PTHR48063:SF103">
    <property type="entry name" value="LEUCINE-RICH RECEPTOR-LIKE KINASE FAMILY PROTEIN"/>
    <property type="match status" value="1"/>
</dbReference>
<dbReference type="InterPro" id="IPR032675">
    <property type="entry name" value="LRR_dom_sf"/>
</dbReference>
<organism evidence="12 13">
    <name type="scientific">Deinandra increscens subsp. villosa</name>
    <dbReference type="NCBI Taxonomy" id="3103831"/>
    <lineage>
        <taxon>Eukaryota</taxon>
        <taxon>Viridiplantae</taxon>
        <taxon>Streptophyta</taxon>
        <taxon>Embryophyta</taxon>
        <taxon>Tracheophyta</taxon>
        <taxon>Spermatophyta</taxon>
        <taxon>Magnoliopsida</taxon>
        <taxon>eudicotyledons</taxon>
        <taxon>Gunneridae</taxon>
        <taxon>Pentapetalae</taxon>
        <taxon>asterids</taxon>
        <taxon>campanulids</taxon>
        <taxon>Asterales</taxon>
        <taxon>Asteraceae</taxon>
        <taxon>Asteroideae</taxon>
        <taxon>Heliantheae alliance</taxon>
        <taxon>Madieae</taxon>
        <taxon>Madiinae</taxon>
        <taxon>Deinandra</taxon>
    </lineage>
</organism>
<keyword evidence="6" id="KW-0732">Signal</keyword>
<evidence type="ECO:0000256" key="4">
    <source>
        <dbReference type="ARBA" id="ARBA00022614"/>
    </source>
</evidence>
<sequence length="752" mass="85123">MEPFPCLLVSMVQLRYLDISSNKFVGTIPKFIGSMTQLRNLSLGNNDFSGTIPSELGNLTNLQQLSLDYLDNCTIENLDWLSHLSQMEDLRMSGISLAKQDNWINVILGLQKLSTLYLGECGLSQVMHPYSYSPINSSSSIVTLSIMDNNLNSSMYHWLFPLTSNRLQTLDLSYNKLDGIPEYLGNLCNLTSLFFYENSIPVKFLDFLNSLSGCTSVSLQLLVATQSQFTGSVPDDIQKFQSLQYLVLSFNQLNGTISDKIWQLPKLQELDLSSNSLKGKVSKNIGKLNITVINLSNNSLEVVPFEADMLNMYNVRSIDLSSNNFYGHLPNVSSNVQWLDLSRNRFHGRISFLCQIDNGSLVYLDLSNNSLSGQIPDCLWRFKELKVLNLGQNNLFGRLPASMKYLTKLEVLYLYNNSFSGDLPISLQNCTNLTILELGVNNFSSYLPVWIGDKLTSLYALSLRSNNFSGTIPLELCHLVNLQILDLSMNRLQGTIPSCLNNITAMVQHQFWHEINVHHLYGRYSFKEYIDHVILNWQGYAREFSRTLELVKSIDLSQNNLTGNIPYELTALSELVALNLSRNALHGDIPSNISQMKMLLHLDLSGNNLSGQIPTSMSQMPSLEYFDVSYNNLWGRIPSSTQLQSFDPSWYTGNARLCGLPLTKPCPQDKELEVPTLIGHSEGTVESIEELQRWFYIGVTTGFAIAFWIVCSVLLLYSRGRHAFFRFMNTLEDWVYIKVMVLIAKRSKIRTT</sequence>